<dbReference type="Proteomes" id="UP000237246">
    <property type="component" value="Unassembled WGS sequence"/>
</dbReference>
<sequence length="154" mass="17680">MERLNTIEPMEVDPPESNEEEPMEVDPPSPGQSHHQPIALRKRQRRARPSAHPYYWSGLRVGRSWHACQFMDDCQFNLLTEKLGVVDGGLSYLKCLAILEEMISFTFQNVQECDSERNGIIQPGNMNKVLFRLAFQSPQRNLRSFGQGMTTLND</sequence>
<gene>
    <name evidence="2" type="ORF">CIB84_001124</name>
</gene>
<reference evidence="2 3" key="1">
    <citation type="submission" date="2018-01" db="EMBL/GenBank/DDBJ databases">
        <title>Comparison of the Chinese Bamboo Partridge and Red Junglefowl genome sequences highlights the importance of demography in genome evolution.</title>
        <authorList>
            <person name="Tiley G.P."/>
            <person name="Kimball R.T."/>
            <person name="Braun E.L."/>
            <person name="Burleigh J.G."/>
        </authorList>
    </citation>
    <scope>NUCLEOTIDE SEQUENCE [LARGE SCALE GENOMIC DNA]</scope>
    <source>
        <strain evidence="2">RTK389</strain>
        <tissue evidence="2">Blood</tissue>
    </source>
</reference>
<organism evidence="2 3">
    <name type="scientific">Bambusicola thoracicus</name>
    <name type="common">Chinese bamboo-partridge</name>
    <name type="synonym">Perdix thoracica</name>
    <dbReference type="NCBI Taxonomy" id="9083"/>
    <lineage>
        <taxon>Eukaryota</taxon>
        <taxon>Metazoa</taxon>
        <taxon>Chordata</taxon>
        <taxon>Craniata</taxon>
        <taxon>Vertebrata</taxon>
        <taxon>Euteleostomi</taxon>
        <taxon>Archelosauria</taxon>
        <taxon>Archosauria</taxon>
        <taxon>Dinosauria</taxon>
        <taxon>Saurischia</taxon>
        <taxon>Theropoda</taxon>
        <taxon>Coelurosauria</taxon>
        <taxon>Aves</taxon>
        <taxon>Neognathae</taxon>
        <taxon>Galloanserae</taxon>
        <taxon>Galliformes</taxon>
        <taxon>Phasianidae</taxon>
        <taxon>Perdicinae</taxon>
        <taxon>Bambusicola</taxon>
    </lineage>
</organism>
<evidence type="ECO:0000313" key="2">
    <source>
        <dbReference type="EMBL" id="POI35124.1"/>
    </source>
</evidence>
<evidence type="ECO:0000256" key="1">
    <source>
        <dbReference type="SAM" id="MobiDB-lite"/>
    </source>
</evidence>
<proteinExistence type="predicted"/>
<comment type="caution">
    <text evidence="2">The sequence shown here is derived from an EMBL/GenBank/DDBJ whole genome shotgun (WGS) entry which is preliminary data.</text>
</comment>
<feature type="region of interest" description="Disordered" evidence="1">
    <location>
        <begin position="1"/>
        <end position="37"/>
    </location>
</feature>
<feature type="compositionally biased region" description="Acidic residues" evidence="1">
    <location>
        <begin position="10"/>
        <end position="24"/>
    </location>
</feature>
<keyword evidence="3" id="KW-1185">Reference proteome</keyword>
<accession>A0A2P4TFN7</accession>
<evidence type="ECO:0000313" key="3">
    <source>
        <dbReference type="Proteomes" id="UP000237246"/>
    </source>
</evidence>
<dbReference type="AlphaFoldDB" id="A0A2P4TFN7"/>
<protein>
    <submittedName>
        <fullName evidence="2">Uncharacterized protein</fullName>
    </submittedName>
</protein>
<dbReference type="OrthoDB" id="26525at2759"/>
<dbReference type="EMBL" id="PPHD01000781">
    <property type="protein sequence ID" value="POI35124.1"/>
    <property type="molecule type" value="Genomic_DNA"/>
</dbReference>
<name>A0A2P4TFN7_BAMTH</name>